<reference evidence="9 10" key="1">
    <citation type="submission" date="2017-05" db="EMBL/GenBank/DDBJ databases">
        <title>Genomic insights into alkan degradation activity of Oleiphilus messinensis.</title>
        <authorList>
            <person name="Kozyavkin S.A."/>
            <person name="Slesarev A.I."/>
            <person name="Golyshin P.N."/>
            <person name="Korzhenkov A."/>
            <person name="Golyshina O.N."/>
            <person name="Toshchakov S.V."/>
        </authorList>
    </citation>
    <scope>NUCLEOTIDE SEQUENCE [LARGE SCALE GENOMIC DNA]</scope>
    <source>
        <strain evidence="9 10">ME102</strain>
    </source>
</reference>
<evidence type="ECO:0000256" key="5">
    <source>
        <dbReference type="PROSITE-ProRule" id="PRU01240"/>
    </source>
</evidence>
<feature type="active site" description="Charge relay system" evidence="5">
    <location>
        <position position="385"/>
    </location>
</feature>
<evidence type="ECO:0000256" key="1">
    <source>
        <dbReference type="ARBA" id="ARBA00011073"/>
    </source>
</evidence>
<dbReference type="AlphaFoldDB" id="A0A1Y0IC30"/>
<dbReference type="Pfam" id="PF00082">
    <property type="entry name" value="Peptidase_S8"/>
    <property type="match status" value="1"/>
</dbReference>
<feature type="active site" description="Charge relay system" evidence="5">
    <location>
        <position position="425"/>
    </location>
</feature>
<dbReference type="InterPro" id="IPR050131">
    <property type="entry name" value="Peptidase_S8_subtilisin-like"/>
</dbReference>
<evidence type="ECO:0000313" key="10">
    <source>
        <dbReference type="Proteomes" id="UP000196027"/>
    </source>
</evidence>
<dbReference type="EMBL" id="CP021425">
    <property type="protein sequence ID" value="ARU58102.1"/>
    <property type="molecule type" value="Genomic_DNA"/>
</dbReference>
<dbReference type="PIRSF" id="PIRSF037893">
    <property type="entry name" value="Subtilisin_rel_Maqu_2796"/>
    <property type="match status" value="1"/>
</dbReference>
<evidence type="ECO:0000256" key="3">
    <source>
        <dbReference type="ARBA" id="ARBA00022801"/>
    </source>
</evidence>
<feature type="active site" description="Charge relay system" evidence="5">
    <location>
        <position position="617"/>
    </location>
</feature>
<dbReference type="GO" id="GO:0006508">
    <property type="term" value="P:proteolysis"/>
    <property type="evidence" value="ECO:0007669"/>
    <property type="project" value="UniProtKB-KW"/>
</dbReference>
<dbReference type="InterPro" id="IPR017309">
    <property type="entry name" value="Pept_S8A_subtilisin_proteobac"/>
</dbReference>
<dbReference type="KEGG" id="ome:OLMES_4085"/>
<dbReference type="InterPro" id="IPR023828">
    <property type="entry name" value="Peptidase_S8_Ser-AS"/>
</dbReference>
<feature type="region of interest" description="Disordered" evidence="7">
    <location>
        <begin position="12"/>
        <end position="36"/>
    </location>
</feature>
<dbReference type="Gene3D" id="3.40.50.200">
    <property type="entry name" value="Peptidase S8/S53 domain"/>
    <property type="match status" value="1"/>
</dbReference>
<sequence length="912" mass="94739">MSALSLLTACGGGGGGGDSSSGGDSGGDNGGDNGGTQISACADSVAVASLTASQDESSLSDSLSNAFLNRSNQGLVLPERSALANFSVSGSIVIPGGVMVDSDTADPANDVSNNSVASAQAILNPVSLAGYVSTRIGLHTDPDGFGVTSFPRDENDYYRVILKKSQNIALYSVDSVDNSAQSLCLLDSEGNETFTQTSGSLVKTMVVPADGEYVIRVRARGVSALYQLVIGQATTARQSTLDPEADFIPNQVLVKFKDGTEQLPSGVIQDNPALDGVKVVGGAGDTGWLMDLSARTATLNSLPAGVQIATLSADEQKQQTLQAIAEIRALDTVEYAEPNYIREAFLEPNDRLFETQWHYPLINLTQAWTIAQASPMAAVRVAVIDTGIRNHIDLVGQVGDGWDFIGNDDDATDPGSSLSGASNFHGTHVTGTVVALTDNVVGVAGVAGVTDVSGTRPVKVMPLRVLDGNGSGSDADVIEAIKYASGVSNKSGRTLSESERAHVINMSLGGPGNSAALQEAIDIARSNDVVVIAAAGNENTSSRSFPAANDGVIAVGAVGPDRTRASYSNFGTSADMWVDIVAPGGELRKDLNGDGQPDGILSTWDSDNSYVLLQGTSMASPHVAGVVALMRAINPNLTGANIETLLASGEISTDLGTRGQDPVFGFGLIDAALAVGAASGQGIPAVLVVTPEQLNFGSAEEEISLRLSNGGTEALEIQSVTGDESWLRVEEVDVEANGLGEYRVIAERSGLAIGVYLASVTITLADGEERVLSVILQVPDPNAGIDAGRHYVLIIQASSSTSLDPEAQQDITDADSGAYQYSFPVVPEDSYYIIAGTDMDNDGFICDEGEFCAEYPVLNEPQEVIVEGGAVAGLTMTTNYRLGFGQTATGDNGKRKGYPRFLVEDNQLDEAR</sequence>
<dbReference type="PANTHER" id="PTHR43806">
    <property type="entry name" value="PEPTIDASE S8"/>
    <property type="match status" value="1"/>
</dbReference>
<evidence type="ECO:0000259" key="8">
    <source>
        <dbReference type="Pfam" id="PF00082"/>
    </source>
</evidence>
<comment type="similarity">
    <text evidence="1 5 6">Belongs to the peptidase S8 family.</text>
</comment>
<keyword evidence="10" id="KW-1185">Reference proteome</keyword>
<dbReference type="InterPro" id="IPR015500">
    <property type="entry name" value="Peptidase_S8_subtilisin-rel"/>
</dbReference>
<dbReference type="InterPro" id="IPR036852">
    <property type="entry name" value="Peptidase_S8/S53_dom_sf"/>
</dbReference>
<evidence type="ECO:0000313" key="9">
    <source>
        <dbReference type="EMBL" id="ARU58102.1"/>
    </source>
</evidence>
<dbReference type="GO" id="GO:0004252">
    <property type="term" value="F:serine-type endopeptidase activity"/>
    <property type="evidence" value="ECO:0007669"/>
    <property type="project" value="UniProtKB-UniRule"/>
</dbReference>
<evidence type="ECO:0000256" key="4">
    <source>
        <dbReference type="ARBA" id="ARBA00022825"/>
    </source>
</evidence>
<keyword evidence="2 5" id="KW-0645">Protease</keyword>
<dbReference type="PANTHER" id="PTHR43806:SF11">
    <property type="entry name" value="CEREVISIN-RELATED"/>
    <property type="match status" value="1"/>
</dbReference>
<accession>A0A1Y0IC30</accession>
<proteinExistence type="inferred from homology"/>
<keyword evidence="3 5" id="KW-0378">Hydrolase</keyword>
<feature type="domain" description="Peptidase S8/S53" evidence="8">
    <location>
        <begin position="379"/>
        <end position="667"/>
    </location>
</feature>
<dbReference type="Proteomes" id="UP000196027">
    <property type="component" value="Chromosome"/>
</dbReference>
<dbReference type="Gene3D" id="2.60.120.380">
    <property type="match status" value="1"/>
</dbReference>
<evidence type="ECO:0000256" key="7">
    <source>
        <dbReference type="SAM" id="MobiDB-lite"/>
    </source>
</evidence>
<keyword evidence="4 5" id="KW-0720">Serine protease</keyword>
<gene>
    <name evidence="9" type="ORF">OLMES_4085</name>
</gene>
<dbReference type="PROSITE" id="PS51892">
    <property type="entry name" value="SUBTILASE"/>
    <property type="match status" value="1"/>
</dbReference>
<dbReference type="PROSITE" id="PS00138">
    <property type="entry name" value="SUBTILASE_SER"/>
    <property type="match status" value="1"/>
</dbReference>
<dbReference type="PRINTS" id="PR00723">
    <property type="entry name" value="SUBTILISIN"/>
</dbReference>
<dbReference type="InterPro" id="IPR023827">
    <property type="entry name" value="Peptidase_S8_Asp-AS"/>
</dbReference>
<organism evidence="9 10">
    <name type="scientific">Oleiphilus messinensis</name>
    <dbReference type="NCBI Taxonomy" id="141451"/>
    <lineage>
        <taxon>Bacteria</taxon>
        <taxon>Pseudomonadati</taxon>
        <taxon>Pseudomonadota</taxon>
        <taxon>Gammaproteobacteria</taxon>
        <taxon>Oceanospirillales</taxon>
        <taxon>Oleiphilaceae</taxon>
        <taxon>Oleiphilus</taxon>
    </lineage>
</organism>
<dbReference type="InterPro" id="IPR000209">
    <property type="entry name" value="Peptidase_S8/S53_dom"/>
</dbReference>
<dbReference type="SUPFAM" id="SSF52743">
    <property type="entry name" value="Subtilisin-like"/>
    <property type="match status" value="1"/>
</dbReference>
<protein>
    <submittedName>
        <fullName evidence="9">Subtilisin-like serine protease</fullName>
    </submittedName>
</protein>
<feature type="compositionally biased region" description="Gly residues" evidence="7">
    <location>
        <begin position="12"/>
        <end position="34"/>
    </location>
</feature>
<dbReference type="PROSITE" id="PS00137">
    <property type="entry name" value="SUBTILASE_HIS"/>
    <property type="match status" value="1"/>
</dbReference>
<evidence type="ECO:0000256" key="2">
    <source>
        <dbReference type="ARBA" id="ARBA00022670"/>
    </source>
</evidence>
<dbReference type="PROSITE" id="PS00136">
    <property type="entry name" value="SUBTILASE_ASP"/>
    <property type="match status" value="1"/>
</dbReference>
<evidence type="ECO:0000256" key="6">
    <source>
        <dbReference type="RuleBase" id="RU003355"/>
    </source>
</evidence>
<dbReference type="InterPro" id="IPR022398">
    <property type="entry name" value="Peptidase_S8_His-AS"/>
</dbReference>
<name>A0A1Y0IC30_9GAMM</name>